<dbReference type="GO" id="GO:0140359">
    <property type="term" value="F:ABC-type transporter activity"/>
    <property type="evidence" value="ECO:0007669"/>
    <property type="project" value="InterPro"/>
</dbReference>
<reference evidence="6 7" key="1">
    <citation type="submission" date="2018-07" db="EMBL/GenBank/DDBJ databases">
        <title>A high quality draft genome assembly of the barn swallow (H. rustica rustica).</title>
        <authorList>
            <person name="Formenti G."/>
            <person name="Chiara M."/>
            <person name="Poveda L."/>
            <person name="Francoijs K.-J."/>
            <person name="Bonisoli-Alquati A."/>
            <person name="Canova L."/>
            <person name="Gianfranceschi L."/>
            <person name="Horner D.S."/>
            <person name="Saino N."/>
        </authorList>
    </citation>
    <scope>NUCLEOTIDE SEQUENCE [LARGE SCALE GENOMIC DNA]</scope>
    <source>
        <strain evidence="6">Chelidonia</strain>
        <tissue evidence="6">Blood</tissue>
    </source>
</reference>
<name>A0A3M0IHV1_HIRRU</name>
<evidence type="ECO:0000313" key="7">
    <source>
        <dbReference type="Proteomes" id="UP000269221"/>
    </source>
</evidence>
<feature type="transmembrane region" description="Helical" evidence="4">
    <location>
        <begin position="155"/>
        <end position="178"/>
    </location>
</feature>
<accession>A0A3M0IHV1</accession>
<evidence type="ECO:0000313" key="6">
    <source>
        <dbReference type="EMBL" id="RMB88345.1"/>
    </source>
</evidence>
<proteinExistence type="predicted"/>
<comment type="caution">
    <text evidence="6">The sequence shown here is derived from an EMBL/GenBank/DDBJ whole genome shotgun (WGS) entry which is preliminary data.</text>
</comment>
<organism evidence="6 7">
    <name type="scientific">Hirundo rustica rustica</name>
    <dbReference type="NCBI Taxonomy" id="333673"/>
    <lineage>
        <taxon>Eukaryota</taxon>
        <taxon>Metazoa</taxon>
        <taxon>Chordata</taxon>
        <taxon>Craniata</taxon>
        <taxon>Vertebrata</taxon>
        <taxon>Euteleostomi</taxon>
        <taxon>Archelosauria</taxon>
        <taxon>Archosauria</taxon>
        <taxon>Dinosauria</taxon>
        <taxon>Saurischia</taxon>
        <taxon>Theropoda</taxon>
        <taxon>Coelurosauria</taxon>
        <taxon>Aves</taxon>
        <taxon>Neognathae</taxon>
        <taxon>Neoaves</taxon>
        <taxon>Telluraves</taxon>
        <taxon>Australaves</taxon>
        <taxon>Passeriformes</taxon>
        <taxon>Sylvioidea</taxon>
        <taxon>Hirundinidae</taxon>
        <taxon>Hirundo</taxon>
    </lineage>
</organism>
<evidence type="ECO:0000256" key="2">
    <source>
        <dbReference type="ARBA" id="ARBA00022989"/>
    </source>
</evidence>
<dbReference type="AlphaFoldDB" id="A0A3M0IHV1"/>
<keyword evidence="2 4" id="KW-1133">Transmembrane helix</keyword>
<feature type="transmembrane region" description="Helical" evidence="4">
    <location>
        <begin position="65"/>
        <end position="86"/>
    </location>
</feature>
<dbReference type="STRING" id="333673.A0A3M0IHV1"/>
<dbReference type="GO" id="GO:0016020">
    <property type="term" value="C:membrane"/>
    <property type="evidence" value="ECO:0007669"/>
    <property type="project" value="InterPro"/>
</dbReference>
<dbReference type="OrthoDB" id="6500128at2759"/>
<keyword evidence="3 4" id="KW-0472">Membrane</keyword>
<gene>
    <name evidence="6" type="ORF">DUI87_35277</name>
</gene>
<keyword evidence="1 4" id="KW-0812">Transmembrane</keyword>
<keyword evidence="7" id="KW-1185">Reference proteome</keyword>
<dbReference type="Gene3D" id="1.20.1560.10">
    <property type="entry name" value="ABC transporter type 1, transmembrane domain"/>
    <property type="match status" value="1"/>
</dbReference>
<dbReference type="GO" id="GO:0005524">
    <property type="term" value="F:ATP binding"/>
    <property type="evidence" value="ECO:0007669"/>
    <property type="project" value="InterPro"/>
</dbReference>
<dbReference type="InterPro" id="IPR036640">
    <property type="entry name" value="ABC1_TM_sf"/>
</dbReference>
<evidence type="ECO:0000256" key="3">
    <source>
        <dbReference type="ARBA" id="ARBA00023136"/>
    </source>
</evidence>
<feature type="domain" description="ABC transmembrane type-1" evidence="5">
    <location>
        <begin position="77"/>
        <end position="185"/>
    </location>
</feature>
<dbReference type="EMBL" id="QRBI01000333">
    <property type="protein sequence ID" value="RMB88345.1"/>
    <property type="molecule type" value="Genomic_DNA"/>
</dbReference>
<dbReference type="InterPro" id="IPR011527">
    <property type="entry name" value="ABC1_TM_dom"/>
</dbReference>
<evidence type="ECO:0000256" key="4">
    <source>
        <dbReference type="SAM" id="Phobius"/>
    </source>
</evidence>
<dbReference type="SUPFAM" id="SSF90123">
    <property type="entry name" value="ABC transporter transmembrane region"/>
    <property type="match status" value="1"/>
</dbReference>
<evidence type="ECO:0000256" key="1">
    <source>
        <dbReference type="ARBA" id="ARBA00022692"/>
    </source>
</evidence>
<protein>
    <recommendedName>
        <fullName evidence="5">ABC transmembrane type-1 domain-containing protein</fullName>
    </recommendedName>
</protein>
<dbReference type="Pfam" id="PF00664">
    <property type="entry name" value="ABC_membrane"/>
    <property type="match status" value="1"/>
</dbReference>
<dbReference type="Proteomes" id="UP000269221">
    <property type="component" value="Unassembled WGS sequence"/>
</dbReference>
<evidence type="ECO:0000259" key="5">
    <source>
        <dbReference type="PROSITE" id="PS50929"/>
    </source>
</evidence>
<dbReference type="PROSITE" id="PS50929">
    <property type="entry name" value="ABC_TM1F"/>
    <property type="match status" value="1"/>
</dbReference>
<sequence length="221" mass="23633">MALPSAGLLPGLLLVTDALTLVLLVPLVPVLASLGIAGVWLEAALRLPVLAVATWLLPRRGPSRATAAAVTVAITPAAFGTLRVLFSGCRGAFFLLLKARLHRILSLRLFSHVVHQDLDFFQGVSAAELLAQFSVEVPRVCETAPKGANQLFRSLGMALVVGAFMVGLAPGLALLALLELPLGIANHRIQSARKRVRNTRGKEWEGDTEAGMVDLRWWPGE</sequence>